<dbReference type="OrthoDB" id="782771at2759"/>
<keyword evidence="2 4" id="KW-1184">Jasmonic acid signaling pathway</keyword>
<dbReference type="PANTHER" id="PTHR33077">
    <property type="entry name" value="PROTEIN TIFY 4A-RELATED-RELATED"/>
    <property type="match status" value="1"/>
</dbReference>
<sequence length="112" mass="12711">MEPELSLSLSTGEPQKQMTIFYKGRVSVCSATEIQAKAILSMAKREIMEEEKKVMMKHEIVPQAMLNPGLSMKRSLQLFLQKRKVRIHNALASPYAAAHANLKRMQCTDHNI</sequence>
<comment type="caution">
    <text evidence="6">The sequence shown here is derived from an EMBL/GenBank/DDBJ whole genome shotgun (WGS) entry which is preliminary data.</text>
</comment>
<comment type="function">
    <text evidence="4">Repressor of jasmonate responses.</text>
</comment>
<dbReference type="InterPro" id="IPR010399">
    <property type="entry name" value="Tify_dom"/>
</dbReference>
<dbReference type="Proteomes" id="UP000734854">
    <property type="component" value="Unassembled WGS sequence"/>
</dbReference>
<dbReference type="AlphaFoldDB" id="A0A8J5M7A0"/>
<feature type="domain" description="Tify" evidence="5">
    <location>
        <begin position="11"/>
        <end position="45"/>
    </location>
</feature>
<dbReference type="GO" id="GO:0009611">
    <property type="term" value="P:response to wounding"/>
    <property type="evidence" value="ECO:0007669"/>
    <property type="project" value="UniProtKB-UniRule"/>
</dbReference>
<comment type="subcellular location">
    <subcellularLocation>
        <location evidence="4">Nucleus</location>
    </subcellularLocation>
</comment>
<gene>
    <name evidence="6" type="ORF">ZIOFF_000099</name>
</gene>
<organism evidence="6 7">
    <name type="scientific">Zingiber officinale</name>
    <name type="common">Ginger</name>
    <name type="synonym">Amomum zingiber</name>
    <dbReference type="NCBI Taxonomy" id="94328"/>
    <lineage>
        <taxon>Eukaryota</taxon>
        <taxon>Viridiplantae</taxon>
        <taxon>Streptophyta</taxon>
        <taxon>Embryophyta</taxon>
        <taxon>Tracheophyta</taxon>
        <taxon>Spermatophyta</taxon>
        <taxon>Magnoliopsida</taxon>
        <taxon>Liliopsida</taxon>
        <taxon>Zingiberales</taxon>
        <taxon>Zingiberaceae</taxon>
        <taxon>Zingiber</taxon>
    </lineage>
</organism>
<dbReference type="InterPro" id="IPR018467">
    <property type="entry name" value="CCT_CS"/>
</dbReference>
<dbReference type="PANTHER" id="PTHR33077:SF17">
    <property type="entry name" value="PROTEIN TIFY 5B"/>
    <property type="match status" value="1"/>
</dbReference>
<evidence type="ECO:0000256" key="4">
    <source>
        <dbReference type="RuleBase" id="RU369065"/>
    </source>
</evidence>
<comment type="similarity">
    <text evidence="1 4">Belongs to the TIFY/JAZ family.</text>
</comment>
<evidence type="ECO:0000313" key="6">
    <source>
        <dbReference type="EMBL" id="KAG6535142.1"/>
    </source>
</evidence>
<dbReference type="PROSITE" id="PS51320">
    <property type="entry name" value="TIFY"/>
    <property type="match status" value="1"/>
</dbReference>
<evidence type="ECO:0000256" key="1">
    <source>
        <dbReference type="ARBA" id="ARBA00008614"/>
    </source>
</evidence>
<comment type="domain">
    <text evidence="4">The jas domain is required for interaction with COI1.</text>
</comment>
<evidence type="ECO:0000313" key="7">
    <source>
        <dbReference type="Proteomes" id="UP000734854"/>
    </source>
</evidence>
<accession>A0A8J5M7A0</accession>
<reference evidence="6 7" key="1">
    <citation type="submission" date="2020-08" db="EMBL/GenBank/DDBJ databases">
        <title>Plant Genome Project.</title>
        <authorList>
            <person name="Zhang R.-G."/>
        </authorList>
    </citation>
    <scope>NUCLEOTIDE SEQUENCE [LARGE SCALE GENOMIC DNA]</scope>
    <source>
        <tissue evidence="6">Rhizome</tissue>
    </source>
</reference>
<dbReference type="GO" id="GO:2000022">
    <property type="term" value="P:regulation of jasmonic acid mediated signaling pathway"/>
    <property type="evidence" value="ECO:0007669"/>
    <property type="project" value="UniProtKB-UniRule"/>
</dbReference>
<keyword evidence="7" id="KW-1185">Reference proteome</keyword>
<name>A0A8J5M7A0_ZINOF</name>
<dbReference type="InterPro" id="IPR040390">
    <property type="entry name" value="TIFY/JAZ"/>
</dbReference>
<dbReference type="SMART" id="SM00979">
    <property type="entry name" value="TIFY"/>
    <property type="match status" value="1"/>
</dbReference>
<dbReference type="GO" id="GO:0031347">
    <property type="term" value="P:regulation of defense response"/>
    <property type="evidence" value="ECO:0007669"/>
    <property type="project" value="UniProtKB-UniRule"/>
</dbReference>
<protein>
    <recommendedName>
        <fullName evidence="4">Protein TIFY</fullName>
    </recommendedName>
    <alternativeName>
        <fullName evidence="4">Jasmonate ZIM domain-containing protein</fullName>
    </alternativeName>
</protein>
<dbReference type="GO" id="GO:0005634">
    <property type="term" value="C:nucleus"/>
    <property type="evidence" value="ECO:0007669"/>
    <property type="project" value="UniProtKB-SubCell"/>
</dbReference>
<dbReference type="EMBL" id="JACMSC010000001">
    <property type="protein sequence ID" value="KAG6535142.1"/>
    <property type="molecule type" value="Genomic_DNA"/>
</dbReference>
<dbReference type="Pfam" id="PF09425">
    <property type="entry name" value="Jas_motif"/>
    <property type="match status" value="1"/>
</dbReference>
<dbReference type="Pfam" id="PF06200">
    <property type="entry name" value="tify"/>
    <property type="match status" value="1"/>
</dbReference>
<evidence type="ECO:0000256" key="2">
    <source>
        <dbReference type="ARBA" id="ARBA00022819"/>
    </source>
</evidence>
<keyword evidence="4" id="KW-0539">Nucleus</keyword>
<evidence type="ECO:0000256" key="3">
    <source>
        <dbReference type="ARBA" id="ARBA00022843"/>
    </source>
</evidence>
<proteinExistence type="inferred from homology"/>
<evidence type="ECO:0000259" key="5">
    <source>
        <dbReference type="PROSITE" id="PS51320"/>
    </source>
</evidence>
<keyword evidence="3" id="KW-0832">Ubl conjugation</keyword>